<evidence type="ECO:0000313" key="3">
    <source>
        <dbReference type="EMBL" id="KZT62240.1"/>
    </source>
</evidence>
<feature type="coiled-coil region" evidence="1">
    <location>
        <begin position="148"/>
        <end position="196"/>
    </location>
</feature>
<keyword evidence="2" id="KW-0812">Transmembrane</keyword>
<dbReference type="AlphaFoldDB" id="A0A165JT75"/>
<keyword evidence="2" id="KW-0472">Membrane</keyword>
<keyword evidence="4" id="KW-1185">Reference proteome</keyword>
<keyword evidence="2" id="KW-1133">Transmembrane helix</keyword>
<evidence type="ECO:0000256" key="2">
    <source>
        <dbReference type="SAM" id="Phobius"/>
    </source>
</evidence>
<gene>
    <name evidence="3" type="ORF">CALCODRAFT_490445</name>
</gene>
<dbReference type="Gene3D" id="1.20.5.4090">
    <property type="match status" value="1"/>
</dbReference>
<name>A0A165JT75_9BASI</name>
<dbReference type="EMBL" id="KV423918">
    <property type="protein sequence ID" value="KZT62240.1"/>
    <property type="molecule type" value="Genomic_DNA"/>
</dbReference>
<sequence>MALTTSSELTKLNDTLVAVSFSCFVLAALVSLLQLIIQHLSETSKEAASAPAVESFILNNGSDKAAVVDNMKAIPADISNGTNGDSTLESIPEQSFPSFVDLSMSSTSFANSTLSSADELLLRPTQPAGSLSSYRELQRRKSWLELRKSVLLKQASKLETEVEEIGEQVRELRLERERMKKALKASRKELKELRDSWDEMPKNGARR</sequence>
<dbReference type="Proteomes" id="UP000076842">
    <property type="component" value="Unassembled WGS sequence"/>
</dbReference>
<reference evidence="3 4" key="1">
    <citation type="journal article" date="2016" name="Mol. Biol. Evol.">
        <title>Comparative Genomics of Early-Diverging Mushroom-Forming Fungi Provides Insights into the Origins of Lignocellulose Decay Capabilities.</title>
        <authorList>
            <person name="Nagy L.G."/>
            <person name="Riley R."/>
            <person name="Tritt A."/>
            <person name="Adam C."/>
            <person name="Daum C."/>
            <person name="Floudas D."/>
            <person name="Sun H."/>
            <person name="Yadav J.S."/>
            <person name="Pangilinan J."/>
            <person name="Larsson K.H."/>
            <person name="Matsuura K."/>
            <person name="Barry K."/>
            <person name="Labutti K."/>
            <person name="Kuo R."/>
            <person name="Ohm R.A."/>
            <person name="Bhattacharya S.S."/>
            <person name="Shirouzu T."/>
            <person name="Yoshinaga Y."/>
            <person name="Martin F.M."/>
            <person name="Grigoriev I.V."/>
            <person name="Hibbett D.S."/>
        </authorList>
    </citation>
    <scope>NUCLEOTIDE SEQUENCE [LARGE SCALE GENOMIC DNA]</scope>
    <source>
        <strain evidence="3 4">HHB12733</strain>
    </source>
</reference>
<feature type="transmembrane region" description="Helical" evidence="2">
    <location>
        <begin position="16"/>
        <end position="37"/>
    </location>
</feature>
<evidence type="ECO:0000313" key="4">
    <source>
        <dbReference type="Proteomes" id="UP000076842"/>
    </source>
</evidence>
<dbReference type="InParanoid" id="A0A165JT75"/>
<proteinExistence type="predicted"/>
<accession>A0A165JT75</accession>
<protein>
    <submittedName>
        <fullName evidence="3">Uncharacterized protein</fullName>
    </submittedName>
</protein>
<evidence type="ECO:0000256" key="1">
    <source>
        <dbReference type="SAM" id="Coils"/>
    </source>
</evidence>
<dbReference type="OrthoDB" id="3361320at2759"/>
<organism evidence="3 4">
    <name type="scientific">Calocera cornea HHB12733</name>
    <dbReference type="NCBI Taxonomy" id="1353952"/>
    <lineage>
        <taxon>Eukaryota</taxon>
        <taxon>Fungi</taxon>
        <taxon>Dikarya</taxon>
        <taxon>Basidiomycota</taxon>
        <taxon>Agaricomycotina</taxon>
        <taxon>Dacrymycetes</taxon>
        <taxon>Dacrymycetales</taxon>
        <taxon>Dacrymycetaceae</taxon>
        <taxon>Calocera</taxon>
    </lineage>
</organism>
<dbReference type="SUPFAM" id="SSF144266">
    <property type="entry name" value="MPN010-like"/>
    <property type="match status" value="1"/>
</dbReference>
<keyword evidence="1" id="KW-0175">Coiled coil</keyword>